<protein>
    <submittedName>
        <fullName evidence="1">Uncharacterized protein</fullName>
    </submittedName>
</protein>
<dbReference type="EMBL" id="UINC01191754">
    <property type="protein sequence ID" value="SVE06547.1"/>
    <property type="molecule type" value="Genomic_DNA"/>
</dbReference>
<organism evidence="1">
    <name type="scientific">marine metagenome</name>
    <dbReference type="NCBI Taxonomy" id="408172"/>
    <lineage>
        <taxon>unclassified sequences</taxon>
        <taxon>metagenomes</taxon>
        <taxon>ecological metagenomes</taxon>
    </lineage>
</organism>
<name>A0A383AFF4_9ZZZZ</name>
<evidence type="ECO:0000313" key="1">
    <source>
        <dbReference type="EMBL" id="SVE06547.1"/>
    </source>
</evidence>
<proteinExistence type="predicted"/>
<sequence length="76" mass="8999">MPLYALRGFSLLSAYSIRRATFTKTSYLISISHLILRNNRHKVKDFLCIRAKNFLKSKFRHLIDKVLDLYQAFVVH</sequence>
<gene>
    <name evidence="1" type="ORF">METZ01_LOCUS459401</name>
</gene>
<accession>A0A383AFF4</accession>
<reference evidence="1" key="1">
    <citation type="submission" date="2018-05" db="EMBL/GenBank/DDBJ databases">
        <authorList>
            <person name="Lanie J.A."/>
            <person name="Ng W.-L."/>
            <person name="Kazmierczak K.M."/>
            <person name="Andrzejewski T.M."/>
            <person name="Davidsen T.M."/>
            <person name="Wayne K.J."/>
            <person name="Tettelin H."/>
            <person name="Glass J.I."/>
            <person name="Rusch D."/>
            <person name="Podicherti R."/>
            <person name="Tsui H.-C.T."/>
            <person name="Winkler M.E."/>
        </authorList>
    </citation>
    <scope>NUCLEOTIDE SEQUENCE</scope>
</reference>
<dbReference type="AlphaFoldDB" id="A0A383AFF4"/>